<dbReference type="EMBL" id="CM029049">
    <property type="protein sequence ID" value="KAG2570628.1"/>
    <property type="molecule type" value="Genomic_DNA"/>
</dbReference>
<evidence type="ECO:0000313" key="1">
    <source>
        <dbReference type="EMBL" id="KAG2570628.1"/>
    </source>
</evidence>
<reference evidence="1" key="1">
    <citation type="submission" date="2020-05" db="EMBL/GenBank/DDBJ databases">
        <title>WGS assembly of Panicum virgatum.</title>
        <authorList>
            <person name="Lovell J.T."/>
            <person name="Jenkins J."/>
            <person name="Shu S."/>
            <person name="Juenger T.E."/>
            <person name="Schmutz J."/>
        </authorList>
    </citation>
    <scope>NUCLEOTIDE SEQUENCE</scope>
    <source>
        <strain evidence="1">AP13</strain>
    </source>
</reference>
<dbReference type="SUPFAM" id="SSF51445">
    <property type="entry name" value="(Trans)glycosidases"/>
    <property type="match status" value="1"/>
</dbReference>
<accession>A0A8T0QBL8</accession>
<name>A0A8T0QBL8_PANVG</name>
<comment type="caution">
    <text evidence="1">The sequence shown here is derived from an EMBL/GenBank/DDBJ whole genome shotgun (WGS) entry which is preliminary data.</text>
</comment>
<dbReference type="InterPro" id="IPR017853">
    <property type="entry name" value="GH"/>
</dbReference>
<dbReference type="AlphaFoldDB" id="A0A8T0QBL8"/>
<dbReference type="PANTHER" id="PTHR43002">
    <property type="entry name" value="GLYCOGEN DEBRANCHING ENZYME"/>
    <property type="match status" value="1"/>
</dbReference>
<keyword evidence="2" id="KW-1185">Reference proteome</keyword>
<evidence type="ECO:0000313" key="2">
    <source>
        <dbReference type="Proteomes" id="UP000823388"/>
    </source>
</evidence>
<evidence type="ECO:0008006" key="3">
    <source>
        <dbReference type="Google" id="ProtNLM"/>
    </source>
</evidence>
<protein>
    <recommendedName>
        <fullName evidence="3">Glycosyl hydrolase family 13 catalytic domain-containing protein</fullName>
    </recommendedName>
</protein>
<dbReference type="Proteomes" id="UP000823388">
    <property type="component" value="Chromosome 7K"/>
</dbReference>
<organism evidence="1 2">
    <name type="scientific">Panicum virgatum</name>
    <name type="common">Blackwell switchgrass</name>
    <dbReference type="NCBI Taxonomy" id="38727"/>
    <lineage>
        <taxon>Eukaryota</taxon>
        <taxon>Viridiplantae</taxon>
        <taxon>Streptophyta</taxon>
        <taxon>Embryophyta</taxon>
        <taxon>Tracheophyta</taxon>
        <taxon>Spermatophyta</taxon>
        <taxon>Magnoliopsida</taxon>
        <taxon>Liliopsida</taxon>
        <taxon>Poales</taxon>
        <taxon>Poaceae</taxon>
        <taxon>PACMAD clade</taxon>
        <taxon>Panicoideae</taxon>
        <taxon>Panicodae</taxon>
        <taxon>Paniceae</taxon>
        <taxon>Panicinae</taxon>
        <taxon>Panicum</taxon>
        <taxon>Panicum sect. Hiantes</taxon>
    </lineage>
</organism>
<proteinExistence type="predicted"/>
<gene>
    <name evidence="1" type="ORF">PVAP13_7KG035518</name>
</gene>
<dbReference type="Gene3D" id="3.20.20.80">
    <property type="entry name" value="Glycosidases"/>
    <property type="match status" value="1"/>
</dbReference>
<sequence>MVQALNHLGLRVVMDVVYNHLYSSGPSAITSVLDKIVPGYYLRMDTNGQIENSAAVNNTASEHFMVDRLIVDDLLNWAVNYKVDGFRFDLMGHIMKRQW</sequence>